<evidence type="ECO:0000313" key="3">
    <source>
        <dbReference type="Proteomes" id="UP000037405"/>
    </source>
</evidence>
<accession>A0A0M0G4U4</accession>
<dbReference type="OrthoDB" id="2912077at2"/>
<name>A0A0M0G4U4_9BACI</name>
<evidence type="ECO:0000256" key="1">
    <source>
        <dbReference type="SAM" id="Phobius"/>
    </source>
</evidence>
<feature type="transmembrane region" description="Helical" evidence="1">
    <location>
        <begin position="42"/>
        <end position="61"/>
    </location>
</feature>
<feature type="transmembrane region" description="Helical" evidence="1">
    <location>
        <begin position="93"/>
        <end position="110"/>
    </location>
</feature>
<dbReference type="STRING" id="189381.GCA_900166615_01408"/>
<dbReference type="PATRIC" id="fig|189381.12.peg.2513"/>
<keyword evidence="1" id="KW-0812">Transmembrane</keyword>
<evidence type="ECO:0000313" key="2">
    <source>
        <dbReference type="EMBL" id="KON84808.1"/>
    </source>
</evidence>
<dbReference type="Proteomes" id="UP000037405">
    <property type="component" value="Unassembled WGS sequence"/>
</dbReference>
<feature type="transmembrane region" description="Helical" evidence="1">
    <location>
        <begin position="16"/>
        <end position="36"/>
    </location>
</feature>
<keyword evidence="3" id="KW-1185">Reference proteome</keyword>
<comment type="caution">
    <text evidence="2">The sequence shown here is derived from an EMBL/GenBank/DDBJ whole genome shotgun (WGS) entry which is preliminary data.</text>
</comment>
<organism evidence="2 3">
    <name type="scientific">Rossellomorea marisflavi</name>
    <dbReference type="NCBI Taxonomy" id="189381"/>
    <lineage>
        <taxon>Bacteria</taxon>
        <taxon>Bacillati</taxon>
        <taxon>Bacillota</taxon>
        <taxon>Bacilli</taxon>
        <taxon>Bacillales</taxon>
        <taxon>Bacillaceae</taxon>
        <taxon>Rossellomorea</taxon>
    </lineage>
</organism>
<keyword evidence="1" id="KW-0472">Membrane</keyword>
<dbReference type="RefSeq" id="WP_053428408.1">
    <property type="nucleotide sequence ID" value="NZ_LGUE01000004.1"/>
</dbReference>
<proteinExistence type="predicted"/>
<sequence length="111" mass="12467">MSNGSSTENMTIRNKFLAFVLVPMIMSAGAGIPYLVYSFGDIHGQSVLALIATPFLYCVLYQPIFDKDECMNVYGTDGDLRLKERLKKYKGTLMKYCMVTAITAFFAINMH</sequence>
<dbReference type="EMBL" id="LGUE01000004">
    <property type="protein sequence ID" value="KON84808.1"/>
    <property type="molecule type" value="Genomic_DNA"/>
</dbReference>
<reference evidence="3" key="1">
    <citation type="submission" date="2015-07" db="EMBL/GenBank/DDBJ databases">
        <title>Fjat-14235 jcm11544.</title>
        <authorList>
            <person name="Liu B."/>
            <person name="Wang J."/>
            <person name="Zhu Y."/>
            <person name="Liu G."/>
            <person name="Chen Q."/>
            <person name="Chen Z."/>
            <person name="Lan J."/>
            <person name="Che J."/>
            <person name="Ge C."/>
            <person name="Shi H."/>
            <person name="Pan Z."/>
            <person name="Liu X."/>
        </authorList>
    </citation>
    <scope>NUCLEOTIDE SEQUENCE [LARGE SCALE GENOMIC DNA]</scope>
    <source>
        <strain evidence="3">JCM 11544</strain>
    </source>
</reference>
<keyword evidence="1" id="KW-1133">Transmembrane helix</keyword>
<protein>
    <submittedName>
        <fullName evidence="2">Uncharacterized protein</fullName>
    </submittedName>
</protein>
<gene>
    <name evidence="2" type="ORF">AF331_12390</name>
</gene>
<dbReference type="AlphaFoldDB" id="A0A0M0G4U4"/>